<accession>A0AAE1D223</accession>
<protein>
    <submittedName>
        <fullName evidence="1">Uncharacterized protein</fullName>
    </submittedName>
</protein>
<evidence type="ECO:0000313" key="2">
    <source>
        <dbReference type="Proteomes" id="UP001283361"/>
    </source>
</evidence>
<name>A0AAE1D223_9GAST</name>
<comment type="caution">
    <text evidence="1">The sequence shown here is derived from an EMBL/GenBank/DDBJ whole genome shotgun (WGS) entry which is preliminary data.</text>
</comment>
<evidence type="ECO:0000313" key="1">
    <source>
        <dbReference type="EMBL" id="KAK3752891.1"/>
    </source>
</evidence>
<reference evidence="1" key="1">
    <citation type="journal article" date="2023" name="G3 (Bethesda)">
        <title>A reference genome for the long-term kleptoplast-retaining sea slug Elysia crispata morphotype clarki.</title>
        <authorList>
            <person name="Eastman K.E."/>
            <person name="Pendleton A.L."/>
            <person name="Shaikh M.A."/>
            <person name="Suttiyut T."/>
            <person name="Ogas R."/>
            <person name="Tomko P."/>
            <person name="Gavelis G."/>
            <person name="Widhalm J.R."/>
            <person name="Wisecaver J.H."/>
        </authorList>
    </citation>
    <scope>NUCLEOTIDE SEQUENCE</scope>
    <source>
        <strain evidence="1">ECLA1</strain>
    </source>
</reference>
<proteinExistence type="predicted"/>
<dbReference type="EMBL" id="JAWDGP010005734">
    <property type="protein sequence ID" value="KAK3752891.1"/>
    <property type="molecule type" value="Genomic_DNA"/>
</dbReference>
<sequence>MSLDKTASTSLVLSSRPLRNREGVKGFDVAVVVMKEMIVEAMRVVVVVLLLVVEFNSVNNGSDPKRVFSPPDALHFESVARLRSPQEQSSCWEEFSFLFGQRVHSSS</sequence>
<dbReference type="Proteomes" id="UP001283361">
    <property type="component" value="Unassembled WGS sequence"/>
</dbReference>
<gene>
    <name evidence="1" type="ORF">RRG08_009113</name>
</gene>
<keyword evidence="2" id="KW-1185">Reference proteome</keyword>
<dbReference type="AlphaFoldDB" id="A0AAE1D223"/>
<organism evidence="1 2">
    <name type="scientific">Elysia crispata</name>
    <name type="common">lettuce slug</name>
    <dbReference type="NCBI Taxonomy" id="231223"/>
    <lineage>
        <taxon>Eukaryota</taxon>
        <taxon>Metazoa</taxon>
        <taxon>Spiralia</taxon>
        <taxon>Lophotrochozoa</taxon>
        <taxon>Mollusca</taxon>
        <taxon>Gastropoda</taxon>
        <taxon>Heterobranchia</taxon>
        <taxon>Euthyneura</taxon>
        <taxon>Panpulmonata</taxon>
        <taxon>Sacoglossa</taxon>
        <taxon>Placobranchoidea</taxon>
        <taxon>Plakobranchidae</taxon>
        <taxon>Elysia</taxon>
    </lineage>
</organism>